<dbReference type="Gene3D" id="1.10.472.10">
    <property type="entry name" value="Cyclin-like"/>
    <property type="match status" value="1"/>
</dbReference>
<evidence type="ECO:0000313" key="3">
    <source>
        <dbReference type="EMBL" id="RSH80277.1"/>
    </source>
</evidence>
<organism evidence="3 4">
    <name type="scientific">Apiotrichum porosum</name>
    <dbReference type="NCBI Taxonomy" id="105984"/>
    <lineage>
        <taxon>Eukaryota</taxon>
        <taxon>Fungi</taxon>
        <taxon>Dikarya</taxon>
        <taxon>Basidiomycota</taxon>
        <taxon>Agaricomycotina</taxon>
        <taxon>Tremellomycetes</taxon>
        <taxon>Trichosporonales</taxon>
        <taxon>Trichosporonaceae</taxon>
        <taxon>Apiotrichum</taxon>
    </lineage>
</organism>
<dbReference type="GO" id="GO:0000307">
    <property type="term" value="C:cyclin-dependent protein kinase holoenzyme complex"/>
    <property type="evidence" value="ECO:0007669"/>
    <property type="project" value="TreeGrafter"/>
</dbReference>
<comment type="caution">
    <text evidence="3">The sequence shown here is derived from an EMBL/GenBank/DDBJ whole genome shotgun (WGS) entry which is preliminary data.</text>
</comment>
<dbReference type="PANTHER" id="PTHR15615:SF10">
    <property type="entry name" value="PHO85 CYCLIN-2-RELATED"/>
    <property type="match status" value="1"/>
</dbReference>
<evidence type="ECO:0000313" key="4">
    <source>
        <dbReference type="Proteomes" id="UP000279236"/>
    </source>
</evidence>
<accession>A0A427XNI1</accession>
<dbReference type="Pfam" id="PF00134">
    <property type="entry name" value="Cyclin_N"/>
    <property type="match status" value="1"/>
</dbReference>
<protein>
    <recommendedName>
        <fullName evidence="2">Cyclin N-terminal domain-containing protein</fullName>
    </recommendedName>
</protein>
<feature type="compositionally biased region" description="Low complexity" evidence="1">
    <location>
        <begin position="229"/>
        <end position="242"/>
    </location>
</feature>
<dbReference type="AlphaFoldDB" id="A0A427XNI1"/>
<dbReference type="EMBL" id="RSCE01000008">
    <property type="protein sequence ID" value="RSH80277.1"/>
    <property type="molecule type" value="Genomic_DNA"/>
</dbReference>
<feature type="domain" description="Cyclin N-terminal" evidence="2">
    <location>
        <begin position="89"/>
        <end position="186"/>
    </location>
</feature>
<gene>
    <name evidence="3" type="ORF">EHS24_008850</name>
</gene>
<reference evidence="3 4" key="1">
    <citation type="submission" date="2018-11" db="EMBL/GenBank/DDBJ databases">
        <title>Genome sequence of Apiotrichum porosum DSM 27194.</title>
        <authorList>
            <person name="Aliyu H."/>
            <person name="Gorte O."/>
            <person name="Ochsenreither K."/>
        </authorList>
    </citation>
    <scope>NUCLEOTIDE SEQUENCE [LARGE SCALE GENOMIC DNA]</scope>
    <source>
        <strain evidence="3 4">DSM 27194</strain>
    </source>
</reference>
<dbReference type="RefSeq" id="XP_028475224.1">
    <property type="nucleotide sequence ID" value="XM_028624152.1"/>
</dbReference>
<keyword evidence="4" id="KW-1185">Reference proteome</keyword>
<dbReference type="STRING" id="105984.A0A427XNI1"/>
<evidence type="ECO:0000256" key="1">
    <source>
        <dbReference type="SAM" id="MobiDB-lite"/>
    </source>
</evidence>
<feature type="compositionally biased region" description="Low complexity" evidence="1">
    <location>
        <begin position="358"/>
        <end position="377"/>
    </location>
</feature>
<evidence type="ECO:0000259" key="2">
    <source>
        <dbReference type="Pfam" id="PF00134"/>
    </source>
</evidence>
<dbReference type="SUPFAM" id="SSF47954">
    <property type="entry name" value="Cyclin-like"/>
    <property type="match status" value="1"/>
</dbReference>
<dbReference type="PANTHER" id="PTHR15615">
    <property type="match status" value="1"/>
</dbReference>
<feature type="region of interest" description="Disordered" evidence="1">
    <location>
        <begin position="220"/>
        <end position="282"/>
    </location>
</feature>
<dbReference type="OrthoDB" id="10250320at2759"/>
<dbReference type="InterPro" id="IPR006671">
    <property type="entry name" value="Cyclin_N"/>
</dbReference>
<dbReference type="GO" id="GO:0019901">
    <property type="term" value="F:protein kinase binding"/>
    <property type="evidence" value="ECO:0007669"/>
    <property type="project" value="InterPro"/>
</dbReference>
<dbReference type="CDD" id="cd20557">
    <property type="entry name" value="CYCLIN_ScPCL1-like"/>
    <property type="match status" value="1"/>
</dbReference>
<dbReference type="InterPro" id="IPR013922">
    <property type="entry name" value="Cyclin_PHO80-like"/>
</dbReference>
<dbReference type="GO" id="GO:0016538">
    <property type="term" value="F:cyclin-dependent protein serine/threonine kinase regulator activity"/>
    <property type="evidence" value="ECO:0007669"/>
    <property type="project" value="TreeGrafter"/>
</dbReference>
<dbReference type="GO" id="GO:0005634">
    <property type="term" value="C:nucleus"/>
    <property type="evidence" value="ECO:0007669"/>
    <property type="project" value="TreeGrafter"/>
</dbReference>
<dbReference type="Proteomes" id="UP000279236">
    <property type="component" value="Unassembled WGS sequence"/>
</dbReference>
<proteinExistence type="predicted"/>
<name>A0A427XNI1_9TREE</name>
<dbReference type="GeneID" id="39593393"/>
<feature type="region of interest" description="Disordered" evidence="1">
    <location>
        <begin position="358"/>
        <end position="378"/>
    </location>
</feature>
<sequence length="417" mass="46155">MARRDPTHPASLMPLSLHDPAVVHSLKNKVQPEFYDFVAHKCETVIRIEDELPSPPSSPLAGASTSSTSRWWETPLPAKANGEYDELPSLADFIRGLVAQSNVQMPTLAVVLVYLARLKERLPPVAHGMKCTRHRVFLAVLICAAKYLNDSSPKNMHWQRYGRFFSLAEVNLMEKQLLYILDFDLRVEEVALATHLQPFWIAQQNRMVAARAAMAYSPGCMSPPPTPPNQATTTRLPSSSRVPVPPRAYSSDTLRRPLPAITPAPSKALPATPVSDRSPSGDYFSIQHHNQVLHAHHLAQHQAHAPSPLHSFSRLHIDEATPGLLRRDSGASTCSSCSSCSTIENGGTPEIWRVDENQQQQHQQQQQQVNATHQQVASKGYADEMIAIATPPPSGPSPDWRKLGLRQAHLVGRRTAF</sequence>
<dbReference type="InterPro" id="IPR036915">
    <property type="entry name" value="Cyclin-like_sf"/>
</dbReference>